<gene>
    <name evidence="2" type="ORF">EGW08_021165</name>
</gene>
<organism evidence="2 3">
    <name type="scientific">Elysia chlorotica</name>
    <name type="common">Eastern emerald elysia</name>
    <name type="synonym">Sea slug</name>
    <dbReference type="NCBI Taxonomy" id="188477"/>
    <lineage>
        <taxon>Eukaryota</taxon>
        <taxon>Metazoa</taxon>
        <taxon>Spiralia</taxon>
        <taxon>Lophotrochozoa</taxon>
        <taxon>Mollusca</taxon>
        <taxon>Gastropoda</taxon>
        <taxon>Heterobranchia</taxon>
        <taxon>Euthyneura</taxon>
        <taxon>Panpulmonata</taxon>
        <taxon>Sacoglossa</taxon>
        <taxon>Placobranchoidea</taxon>
        <taxon>Plakobranchidae</taxon>
        <taxon>Elysia</taxon>
    </lineage>
</organism>
<dbReference type="EMBL" id="RQTK01001278">
    <property type="protein sequence ID" value="RUS71061.1"/>
    <property type="molecule type" value="Genomic_DNA"/>
</dbReference>
<dbReference type="AlphaFoldDB" id="A0A3S1AZC0"/>
<feature type="region of interest" description="Disordered" evidence="1">
    <location>
        <begin position="1"/>
        <end position="25"/>
    </location>
</feature>
<sequence>ERDGERGTKREARRGAGRGREKEREKGILVVCWQDQVFRSCRSLEYGLNSSKDRVAAFIDNLTEQVTTPTQPAAAFLPDQSRPDEAAIAGVSDLGGETETRGDATRTSHCGGETLGVRTTDNPEDENPRWEFRLDADQLELFLSCFQLAKNKLQGRGFPV</sequence>
<comment type="caution">
    <text evidence="2">The sequence shown here is derived from an EMBL/GenBank/DDBJ whole genome shotgun (WGS) entry which is preliminary data.</text>
</comment>
<proteinExistence type="predicted"/>
<evidence type="ECO:0000256" key="1">
    <source>
        <dbReference type="SAM" id="MobiDB-lite"/>
    </source>
</evidence>
<feature type="non-terminal residue" evidence="2">
    <location>
        <position position="1"/>
    </location>
</feature>
<dbReference type="Proteomes" id="UP000271974">
    <property type="component" value="Unassembled WGS sequence"/>
</dbReference>
<reference evidence="2 3" key="1">
    <citation type="submission" date="2019-01" db="EMBL/GenBank/DDBJ databases">
        <title>A draft genome assembly of the solar-powered sea slug Elysia chlorotica.</title>
        <authorList>
            <person name="Cai H."/>
            <person name="Li Q."/>
            <person name="Fang X."/>
            <person name="Li J."/>
            <person name="Curtis N.E."/>
            <person name="Altenburger A."/>
            <person name="Shibata T."/>
            <person name="Feng M."/>
            <person name="Maeda T."/>
            <person name="Schwartz J.A."/>
            <person name="Shigenobu S."/>
            <person name="Lundholm N."/>
            <person name="Nishiyama T."/>
            <person name="Yang H."/>
            <person name="Hasebe M."/>
            <person name="Li S."/>
            <person name="Pierce S.K."/>
            <person name="Wang J."/>
        </authorList>
    </citation>
    <scope>NUCLEOTIDE SEQUENCE [LARGE SCALE GENOMIC DNA]</scope>
    <source>
        <strain evidence="2">EC2010</strain>
        <tissue evidence="2">Whole organism of an adult</tissue>
    </source>
</reference>
<accession>A0A3S1AZC0</accession>
<name>A0A3S1AZC0_ELYCH</name>
<keyword evidence="3" id="KW-1185">Reference proteome</keyword>
<evidence type="ECO:0000313" key="3">
    <source>
        <dbReference type="Proteomes" id="UP000271974"/>
    </source>
</evidence>
<evidence type="ECO:0000313" key="2">
    <source>
        <dbReference type="EMBL" id="RUS71061.1"/>
    </source>
</evidence>
<protein>
    <submittedName>
        <fullName evidence="2">Uncharacterized protein</fullName>
    </submittedName>
</protein>
<feature type="region of interest" description="Disordered" evidence="1">
    <location>
        <begin position="74"/>
        <end position="128"/>
    </location>
</feature>